<gene>
    <name evidence="1" type="ORF">ABIE21_002217</name>
</gene>
<name>A0ABV2QNS4_9MICO</name>
<keyword evidence="2" id="KW-1185">Reference proteome</keyword>
<evidence type="ECO:0000313" key="2">
    <source>
        <dbReference type="Proteomes" id="UP001549257"/>
    </source>
</evidence>
<reference evidence="1 2" key="1">
    <citation type="submission" date="2024-06" db="EMBL/GenBank/DDBJ databases">
        <title>Sorghum-associated microbial communities from plants grown in Nebraska, USA.</title>
        <authorList>
            <person name="Schachtman D."/>
        </authorList>
    </citation>
    <scope>NUCLEOTIDE SEQUENCE [LARGE SCALE GENOMIC DNA]</scope>
    <source>
        <strain evidence="1 2">2857</strain>
    </source>
</reference>
<sequence>MKTVTATARTIAASGTVMAVRRAPGHPRSTGI</sequence>
<comment type="caution">
    <text evidence="1">The sequence shown here is derived from an EMBL/GenBank/DDBJ whole genome shotgun (WGS) entry which is preliminary data.</text>
</comment>
<evidence type="ECO:0000313" key="1">
    <source>
        <dbReference type="EMBL" id="MET4582707.1"/>
    </source>
</evidence>
<dbReference type="EMBL" id="JBEPSJ010000002">
    <property type="protein sequence ID" value="MET4582707.1"/>
    <property type="molecule type" value="Genomic_DNA"/>
</dbReference>
<protein>
    <submittedName>
        <fullName evidence="1">Uncharacterized protein</fullName>
    </submittedName>
</protein>
<accession>A0ABV2QNS4</accession>
<proteinExistence type="predicted"/>
<dbReference type="Proteomes" id="UP001549257">
    <property type="component" value="Unassembled WGS sequence"/>
</dbReference>
<organism evidence="1 2">
    <name type="scientific">Conyzicola nivalis</name>
    <dbReference type="NCBI Taxonomy" id="1477021"/>
    <lineage>
        <taxon>Bacteria</taxon>
        <taxon>Bacillati</taxon>
        <taxon>Actinomycetota</taxon>
        <taxon>Actinomycetes</taxon>
        <taxon>Micrococcales</taxon>
        <taxon>Microbacteriaceae</taxon>
        <taxon>Conyzicola</taxon>
    </lineage>
</organism>